<dbReference type="Proteomes" id="UP001292094">
    <property type="component" value="Unassembled WGS sequence"/>
</dbReference>
<accession>A0AAE1ND03</accession>
<comment type="caution">
    <text evidence="2">The sequence shown here is derived from an EMBL/GenBank/DDBJ whole genome shotgun (WGS) entry which is preliminary data.</text>
</comment>
<evidence type="ECO:0000313" key="3">
    <source>
        <dbReference type="Proteomes" id="UP001292094"/>
    </source>
</evidence>
<feature type="chain" id="PRO_5042059043" description="Secreted protein" evidence="1">
    <location>
        <begin position="23"/>
        <end position="239"/>
    </location>
</feature>
<keyword evidence="1" id="KW-0732">Signal</keyword>
<gene>
    <name evidence="2" type="ORF">Pmani_039343</name>
</gene>
<organism evidence="2 3">
    <name type="scientific">Petrolisthes manimaculis</name>
    <dbReference type="NCBI Taxonomy" id="1843537"/>
    <lineage>
        <taxon>Eukaryota</taxon>
        <taxon>Metazoa</taxon>
        <taxon>Ecdysozoa</taxon>
        <taxon>Arthropoda</taxon>
        <taxon>Crustacea</taxon>
        <taxon>Multicrustacea</taxon>
        <taxon>Malacostraca</taxon>
        <taxon>Eumalacostraca</taxon>
        <taxon>Eucarida</taxon>
        <taxon>Decapoda</taxon>
        <taxon>Pleocyemata</taxon>
        <taxon>Anomura</taxon>
        <taxon>Galatheoidea</taxon>
        <taxon>Porcellanidae</taxon>
        <taxon>Petrolisthes</taxon>
    </lineage>
</organism>
<evidence type="ECO:0008006" key="4">
    <source>
        <dbReference type="Google" id="ProtNLM"/>
    </source>
</evidence>
<name>A0AAE1ND03_9EUCA</name>
<dbReference type="AlphaFoldDB" id="A0AAE1ND03"/>
<protein>
    <recommendedName>
        <fullName evidence="4">Secreted protein</fullName>
    </recommendedName>
</protein>
<dbReference type="EMBL" id="JAWZYT010006757">
    <property type="protein sequence ID" value="KAK4287588.1"/>
    <property type="molecule type" value="Genomic_DNA"/>
</dbReference>
<evidence type="ECO:0000313" key="2">
    <source>
        <dbReference type="EMBL" id="KAK4287588.1"/>
    </source>
</evidence>
<evidence type="ECO:0000256" key="1">
    <source>
        <dbReference type="SAM" id="SignalP"/>
    </source>
</evidence>
<reference evidence="2" key="1">
    <citation type="submission" date="2023-11" db="EMBL/GenBank/DDBJ databases">
        <title>Genome assemblies of two species of porcelain crab, Petrolisthes cinctipes and Petrolisthes manimaculis (Anomura: Porcellanidae).</title>
        <authorList>
            <person name="Angst P."/>
        </authorList>
    </citation>
    <scope>NUCLEOTIDE SEQUENCE</scope>
    <source>
        <strain evidence="2">PB745_02</strain>
        <tissue evidence="2">Gill</tissue>
    </source>
</reference>
<proteinExistence type="predicted"/>
<keyword evidence="3" id="KW-1185">Reference proteome</keyword>
<feature type="signal peptide" evidence="1">
    <location>
        <begin position="1"/>
        <end position="22"/>
    </location>
</feature>
<sequence>MCRLVVMVVLGVLLMGAGGATGDVPSPRQNQEDYPLPPQPGNKGLDFCNALVAKFKETITTDISGELLEPQWISTKGTLTTSSGPVNVPIRLGDFRLRNLDGVMRLGTGTLDDMTVTCGLHFPKLDVFSRYRSNIPPEARLPSAVAAGYMNLNANITAEFSAIRNPDGVLDELKDITVHKPAVSNFEAPRLNRVSPRNRQHFTNMLRDAVESALTKLVEDMSEVYLKGIIPSVTAEQRK</sequence>